<protein>
    <submittedName>
        <fullName evidence="1">Translocation protein sec62</fullName>
    </submittedName>
</protein>
<keyword evidence="2" id="KW-1185">Reference proteome</keyword>
<name>A0A8H7CX60_9AGAR</name>
<accession>A0A8H7CX60</accession>
<dbReference type="EMBL" id="JACAZH010000013">
    <property type="protein sequence ID" value="KAF7351251.1"/>
    <property type="molecule type" value="Genomic_DNA"/>
</dbReference>
<proteinExistence type="predicted"/>
<evidence type="ECO:0000313" key="1">
    <source>
        <dbReference type="EMBL" id="KAF7351251.1"/>
    </source>
</evidence>
<dbReference type="OrthoDB" id="200187at2759"/>
<reference evidence="1" key="1">
    <citation type="submission" date="2020-05" db="EMBL/GenBank/DDBJ databases">
        <title>Mycena genomes resolve the evolution of fungal bioluminescence.</title>
        <authorList>
            <person name="Tsai I.J."/>
        </authorList>
    </citation>
    <scope>NUCLEOTIDE SEQUENCE</scope>
    <source>
        <strain evidence="1">160909Yilan</strain>
    </source>
</reference>
<sequence>MEQFQAEQAKAPPDLRKVATFLRSRRAGLKVRVGTLNGKRFEYFKGKSAIEALLSPAYAKEKGLQKITTEAEGAAVLSALT</sequence>
<comment type="caution">
    <text evidence="1">The sequence shown here is derived from an EMBL/GenBank/DDBJ whole genome shotgun (WGS) entry which is preliminary data.</text>
</comment>
<organism evidence="1 2">
    <name type="scientific">Mycena sanguinolenta</name>
    <dbReference type="NCBI Taxonomy" id="230812"/>
    <lineage>
        <taxon>Eukaryota</taxon>
        <taxon>Fungi</taxon>
        <taxon>Dikarya</taxon>
        <taxon>Basidiomycota</taxon>
        <taxon>Agaricomycotina</taxon>
        <taxon>Agaricomycetes</taxon>
        <taxon>Agaricomycetidae</taxon>
        <taxon>Agaricales</taxon>
        <taxon>Marasmiineae</taxon>
        <taxon>Mycenaceae</taxon>
        <taxon>Mycena</taxon>
    </lineage>
</organism>
<dbReference type="Proteomes" id="UP000623467">
    <property type="component" value="Unassembled WGS sequence"/>
</dbReference>
<gene>
    <name evidence="1" type="ORF">MSAN_01556600</name>
</gene>
<evidence type="ECO:0000313" key="2">
    <source>
        <dbReference type="Proteomes" id="UP000623467"/>
    </source>
</evidence>
<dbReference type="AlphaFoldDB" id="A0A8H7CX60"/>